<accession>A0A242U9W5</accession>
<dbReference type="AlphaFoldDB" id="A0A242U9W5"/>
<protein>
    <submittedName>
        <fullName evidence="1">Uncharacterized protein</fullName>
    </submittedName>
</protein>
<gene>
    <name evidence="1" type="ORF">CAT59_01800</name>
</gene>
<sequence>MSNSYKFQLKMELDLKLITPEEIQNWAMHALEDDPTNELALDICFLSNTEQVLQYFRLTERNEFSETLIDKVTTKVLENYIFKHINTVNHKDQIYSFFQNIFSINLYLEKEDLRFLIYSYEGQLEMALEGYSELETDVLWENFKIELKRYFSSATNFHN</sequence>
<dbReference type="RefSeq" id="WP_032055498.1">
    <property type="nucleotide sequence ID" value="NZ_JADVOL010000002.1"/>
</dbReference>
<organism evidence="1 2">
    <name type="scientific">Acinetobacter pittii</name>
    <name type="common">Acinetobacter genomosp. 3</name>
    <dbReference type="NCBI Taxonomy" id="48296"/>
    <lineage>
        <taxon>Bacteria</taxon>
        <taxon>Pseudomonadati</taxon>
        <taxon>Pseudomonadota</taxon>
        <taxon>Gammaproteobacteria</taxon>
        <taxon>Moraxellales</taxon>
        <taxon>Moraxellaceae</taxon>
        <taxon>Acinetobacter</taxon>
        <taxon>Acinetobacter calcoaceticus/baumannii complex</taxon>
    </lineage>
</organism>
<dbReference type="EMBL" id="NGIR01000008">
    <property type="protein sequence ID" value="OTU30627.1"/>
    <property type="molecule type" value="Genomic_DNA"/>
</dbReference>
<name>A0A242U9W5_ACIPI</name>
<proteinExistence type="predicted"/>
<evidence type="ECO:0000313" key="2">
    <source>
        <dbReference type="Proteomes" id="UP000195162"/>
    </source>
</evidence>
<evidence type="ECO:0000313" key="1">
    <source>
        <dbReference type="EMBL" id="OTU30627.1"/>
    </source>
</evidence>
<dbReference type="Proteomes" id="UP000195162">
    <property type="component" value="Unassembled WGS sequence"/>
</dbReference>
<reference evidence="1 2" key="1">
    <citation type="submission" date="2017-05" db="EMBL/GenBank/DDBJ databases">
        <authorList>
            <person name="Song R."/>
            <person name="Chenine A.L."/>
            <person name="Ruprecht R.M."/>
        </authorList>
    </citation>
    <scope>NUCLEOTIDE SEQUENCE [LARGE SCALE GENOMIC DNA]</scope>
    <source>
        <strain evidence="1 2">ARLG1955</strain>
    </source>
</reference>
<comment type="caution">
    <text evidence="1">The sequence shown here is derived from an EMBL/GenBank/DDBJ whole genome shotgun (WGS) entry which is preliminary data.</text>
</comment>